<dbReference type="VEuPathDB" id="VectorBase:CSON014283"/>
<evidence type="ECO:0000313" key="2">
    <source>
        <dbReference type="EMBL" id="SSX06878.1"/>
    </source>
</evidence>
<keyword evidence="1" id="KW-0732">Signal</keyword>
<dbReference type="EMBL" id="UFQS01000787">
    <property type="protein sequence ID" value="SSX06878.1"/>
    <property type="molecule type" value="Genomic_DNA"/>
</dbReference>
<accession>A0A336KRY6</accession>
<organism evidence="2">
    <name type="scientific">Culicoides sonorensis</name>
    <name type="common">Biting midge</name>
    <dbReference type="NCBI Taxonomy" id="179676"/>
    <lineage>
        <taxon>Eukaryota</taxon>
        <taxon>Metazoa</taxon>
        <taxon>Ecdysozoa</taxon>
        <taxon>Arthropoda</taxon>
        <taxon>Hexapoda</taxon>
        <taxon>Insecta</taxon>
        <taxon>Pterygota</taxon>
        <taxon>Neoptera</taxon>
        <taxon>Endopterygota</taxon>
        <taxon>Diptera</taxon>
        <taxon>Nematocera</taxon>
        <taxon>Chironomoidea</taxon>
        <taxon>Ceratopogonidae</taxon>
        <taxon>Ceratopogoninae</taxon>
        <taxon>Culicoides</taxon>
        <taxon>Monoculicoides</taxon>
    </lineage>
</organism>
<evidence type="ECO:0000256" key="1">
    <source>
        <dbReference type="SAM" id="SignalP"/>
    </source>
</evidence>
<gene>
    <name evidence="2" type="primary">CSON014283</name>
</gene>
<dbReference type="AlphaFoldDB" id="A0A336KRY6"/>
<evidence type="ECO:0000313" key="3">
    <source>
        <dbReference type="EMBL" id="SSX27222.1"/>
    </source>
</evidence>
<feature type="chain" id="PRO_5036062082" evidence="1">
    <location>
        <begin position="24"/>
        <end position="129"/>
    </location>
</feature>
<name>A0A336KRY6_CULSO</name>
<proteinExistence type="predicted"/>
<protein>
    <submittedName>
        <fullName evidence="2">CSON014283 protein</fullName>
    </submittedName>
</protein>
<reference evidence="3" key="2">
    <citation type="submission" date="2018-07" db="EMBL/GenBank/DDBJ databases">
        <authorList>
            <person name="Quirk P.G."/>
            <person name="Krulwich T.A."/>
        </authorList>
    </citation>
    <scope>NUCLEOTIDE SEQUENCE</scope>
</reference>
<feature type="signal peptide" evidence="1">
    <location>
        <begin position="1"/>
        <end position="23"/>
    </location>
</feature>
<sequence length="129" mass="14157">MAEKSLLIVLVIFATLFIAYTTALKCHKCDERLSHSSGAVTGNCSQNAWVEETCIGTANHCIYSVSNSSVEHQTRRECGAENYCTATQFLHCRSCTGDFCNSGISMNLKMVTGLISTVIFVAINKMYKL</sequence>
<dbReference type="EMBL" id="UFQT01000787">
    <property type="protein sequence ID" value="SSX27222.1"/>
    <property type="molecule type" value="Genomic_DNA"/>
</dbReference>
<reference evidence="2" key="1">
    <citation type="submission" date="2018-04" db="EMBL/GenBank/DDBJ databases">
        <authorList>
            <person name="Go L.Y."/>
            <person name="Mitchell J.A."/>
        </authorList>
    </citation>
    <scope>NUCLEOTIDE SEQUENCE</scope>
    <source>
        <tissue evidence="2">Whole organism</tissue>
    </source>
</reference>